<evidence type="ECO:0000313" key="1">
    <source>
        <dbReference type="EMBL" id="EGU84474.1"/>
    </source>
</evidence>
<dbReference type="AlphaFoldDB" id="F9FF33"/>
<proteinExistence type="predicted"/>
<comment type="caution">
    <text evidence="1">The sequence shown here is derived from an EMBL/GenBank/DDBJ whole genome shotgun (WGS) entry which is preliminary data.</text>
</comment>
<feature type="non-terminal residue" evidence="1">
    <location>
        <position position="1"/>
    </location>
</feature>
<organism evidence="1">
    <name type="scientific">Fusarium oxysporum (strain Fo5176)</name>
    <name type="common">Fusarium vascular wilt</name>
    <dbReference type="NCBI Taxonomy" id="660025"/>
    <lineage>
        <taxon>Eukaryota</taxon>
        <taxon>Fungi</taxon>
        <taxon>Dikarya</taxon>
        <taxon>Ascomycota</taxon>
        <taxon>Pezizomycotina</taxon>
        <taxon>Sordariomycetes</taxon>
        <taxon>Hypocreomycetidae</taxon>
        <taxon>Hypocreales</taxon>
        <taxon>Nectriaceae</taxon>
        <taxon>Fusarium</taxon>
        <taxon>Fusarium oxysporum species complex</taxon>
    </lineage>
</organism>
<protein>
    <submittedName>
        <fullName evidence="1">Uncharacterized protein</fullName>
    </submittedName>
</protein>
<name>F9FF33_FUSOF</name>
<accession>F9FF33</accession>
<sequence length="28" mass="3541">LKVYKITLKGLKDRNIIRRKKYFKINYK</sequence>
<gene>
    <name evidence="1" type="ORF">FOXB_05012</name>
</gene>
<dbReference type="EMBL" id="AFQF01001592">
    <property type="protein sequence ID" value="EGU84474.1"/>
    <property type="molecule type" value="Genomic_DNA"/>
</dbReference>
<reference evidence="1" key="1">
    <citation type="journal article" date="2012" name="Mol. Plant Microbe Interact.">
        <title>A highly conserved effector in Fusarium oxysporum is required for full virulence on Arabidopsis.</title>
        <authorList>
            <person name="Thatcher L.F."/>
            <person name="Gardiner D.M."/>
            <person name="Kazan K."/>
            <person name="Manners J."/>
        </authorList>
    </citation>
    <scope>NUCLEOTIDE SEQUENCE [LARGE SCALE GENOMIC DNA]</scope>
    <source>
        <strain evidence="1">Fo5176</strain>
    </source>
</reference>